<dbReference type="Pfam" id="PF00481">
    <property type="entry name" value="PP2C"/>
    <property type="match status" value="1"/>
</dbReference>
<comment type="subcellular location">
    <subcellularLocation>
        <location evidence="1">Membrane</location>
    </subcellularLocation>
</comment>
<reference evidence="4 5" key="1">
    <citation type="journal article" date="2015" name="Sci. Rep.">
        <title>Genome of the facultative scuticociliatosis pathogen Pseudocohnilembus persalinus provides insight into its virulence through horizontal gene transfer.</title>
        <authorList>
            <person name="Xiong J."/>
            <person name="Wang G."/>
            <person name="Cheng J."/>
            <person name="Tian M."/>
            <person name="Pan X."/>
            <person name="Warren A."/>
            <person name="Jiang C."/>
            <person name="Yuan D."/>
            <person name="Miao W."/>
        </authorList>
    </citation>
    <scope>NUCLEOTIDE SEQUENCE [LARGE SCALE GENOMIC DNA]</scope>
    <source>
        <strain evidence="4">36N120E</strain>
    </source>
</reference>
<feature type="domain" description="PPM-type phosphatase" evidence="3">
    <location>
        <begin position="29"/>
        <end position="367"/>
    </location>
</feature>
<dbReference type="PANTHER" id="PTHR47992">
    <property type="entry name" value="PROTEIN PHOSPHATASE"/>
    <property type="match status" value="1"/>
</dbReference>
<protein>
    <submittedName>
        <fullName evidence="4">Protein phosphatase 2C (PP2C)-like domain</fullName>
    </submittedName>
</protein>
<organism evidence="4 5">
    <name type="scientific">Pseudocohnilembus persalinus</name>
    <name type="common">Ciliate</name>
    <dbReference type="NCBI Taxonomy" id="266149"/>
    <lineage>
        <taxon>Eukaryota</taxon>
        <taxon>Sar</taxon>
        <taxon>Alveolata</taxon>
        <taxon>Ciliophora</taxon>
        <taxon>Intramacronucleata</taxon>
        <taxon>Oligohymenophorea</taxon>
        <taxon>Scuticociliatia</taxon>
        <taxon>Philasterida</taxon>
        <taxon>Pseudocohnilembidae</taxon>
        <taxon>Pseudocohnilembus</taxon>
    </lineage>
</organism>
<dbReference type="OrthoDB" id="10264738at2759"/>
<evidence type="ECO:0000313" key="4">
    <source>
        <dbReference type="EMBL" id="KRX03231.1"/>
    </source>
</evidence>
<dbReference type="SUPFAM" id="SSF81606">
    <property type="entry name" value="PP2C-like"/>
    <property type="match status" value="1"/>
</dbReference>
<evidence type="ECO:0000256" key="1">
    <source>
        <dbReference type="ARBA" id="ARBA00004370"/>
    </source>
</evidence>
<evidence type="ECO:0000259" key="3">
    <source>
        <dbReference type="PROSITE" id="PS51746"/>
    </source>
</evidence>
<dbReference type="GO" id="GO:0016020">
    <property type="term" value="C:membrane"/>
    <property type="evidence" value="ECO:0007669"/>
    <property type="project" value="UniProtKB-SubCell"/>
</dbReference>
<dbReference type="EMBL" id="LDAU01000140">
    <property type="protein sequence ID" value="KRX03231.1"/>
    <property type="molecule type" value="Genomic_DNA"/>
</dbReference>
<dbReference type="Gene3D" id="3.60.40.10">
    <property type="entry name" value="PPM-type phosphatase domain"/>
    <property type="match status" value="1"/>
</dbReference>
<comment type="caution">
    <text evidence="4">The sequence shown here is derived from an EMBL/GenBank/DDBJ whole genome shotgun (WGS) entry which is preliminary data.</text>
</comment>
<name>A0A0V0QLP1_PSEPJ</name>
<dbReference type="OMA" id="AIPQITH"/>
<dbReference type="SMART" id="SM00332">
    <property type="entry name" value="PP2Cc"/>
    <property type="match status" value="1"/>
</dbReference>
<dbReference type="InParanoid" id="A0A0V0QLP1"/>
<dbReference type="CDD" id="cd00143">
    <property type="entry name" value="PP2Cc"/>
    <property type="match status" value="1"/>
</dbReference>
<dbReference type="InterPro" id="IPR001932">
    <property type="entry name" value="PPM-type_phosphatase-like_dom"/>
</dbReference>
<evidence type="ECO:0000313" key="5">
    <source>
        <dbReference type="Proteomes" id="UP000054937"/>
    </source>
</evidence>
<dbReference type="InterPro" id="IPR015655">
    <property type="entry name" value="PP2C"/>
</dbReference>
<gene>
    <name evidence="4" type="ORF">PPERSA_09243</name>
</gene>
<dbReference type="InterPro" id="IPR036457">
    <property type="entry name" value="PPM-type-like_dom_sf"/>
</dbReference>
<evidence type="ECO:0000256" key="2">
    <source>
        <dbReference type="ARBA" id="ARBA00023136"/>
    </source>
</evidence>
<dbReference type="Proteomes" id="UP000054937">
    <property type="component" value="Unassembled WGS sequence"/>
</dbReference>
<accession>A0A0V0QLP1</accession>
<dbReference type="AlphaFoldDB" id="A0A0V0QLP1"/>
<keyword evidence="2" id="KW-0472">Membrane</keyword>
<dbReference type="GO" id="GO:0004722">
    <property type="term" value="F:protein serine/threonine phosphatase activity"/>
    <property type="evidence" value="ECO:0007669"/>
    <property type="project" value="InterPro"/>
</dbReference>
<keyword evidence="5" id="KW-1185">Reference proteome</keyword>
<sequence>MSSQKENLGHRLFFKIKWTKQKQPNYQINYYTVSLAGGYSEIQPKKNQDSYFNVKCENFDQNCYFLSVLDGHGIDGHKVSSYISKNLPKNYQLELQNTSSKVLQQSSIKMENQIKNQIKIQKQNTSIFQKLRSAFLQTNQELKEILKFDTHTSGSTCIAVHIYDNKIYCANTGDSRAILCSIDQFSDNKDKLIINQQSIIQDQEQISQQKITINEKQWTITQLSTDQTPNNQNEKQRIIEAGGQILQQRSKLGFLTGPERVWVKYKDYPGLAMTRSFADFQGEQAGIICDPVINCFKLSQNDKILVLASDGIWDVLSNKDVLQILIPYYQNNDPKNGASHLSKIANKKWIQSDSNHTDDITCTVCFLDNFV</sequence>
<dbReference type="PROSITE" id="PS51746">
    <property type="entry name" value="PPM_2"/>
    <property type="match status" value="1"/>
</dbReference>
<proteinExistence type="predicted"/>